<dbReference type="GO" id="GO:0005840">
    <property type="term" value="C:ribosome"/>
    <property type="evidence" value="ECO:0007669"/>
    <property type="project" value="UniProtKB-KW"/>
</dbReference>
<dbReference type="Pfam" id="PF01282">
    <property type="entry name" value="Ribosomal_S24e"/>
    <property type="match status" value="1"/>
</dbReference>
<evidence type="ECO:0000313" key="8">
    <source>
        <dbReference type="Proteomes" id="UP000008120"/>
    </source>
</evidence>
<keyword evidence="2" id="KW-0687">Ribonucleoprotein</keyword>
<dbReference type="InterPro" id="IPR012678">
    <property type="entry name" value="Ribosomal_uL23/eL15/eS24_sf"/>
</dbReference>
<dbReference type="KEGG" id="csu:CSUB_C0438"/>
<dbReference type="SUPFAM" id="SSF54189">
    <property type="entry name" value="Ribosomal proteins S24e, L23 and L15e"/>
    <property type="match status" value="1"/>
</dbReference>
<evidence type="ECO:0000313" key="6">
    <source>
        <dbReference type="EMBL" id="BAJ49284.1"/>
    </source>
</evidence>
<organism evidence="4 8">
    <name type="scientific">Caldiarchaeum subterraneum</name>
    <dbReference type="NCBI Taxonomy" id="311458"/>
    <lineage>
        <taxon>Archaea</taxon>
        <taxon>Nitrososphaerota</taxon>
        <taxon>Candidatus Caldarchaeales</taxon>
        <taxon>Candidatus Caldarchaeaceae</taxon>
        <taxon>Candidatus Caldarchaeum</taxon>
    </lineage>
</organism>
<proteinExistence type="predicted"/>
<evidence type="ECO:0000313" key="7">
    <source>
        <dbReference type="EMBL" id="BAJ50299.1"/>
    </source>
</evidence>
<dbReference type="EMBL" id="AP011837">
    <property type="protein sequence ID" value="BAJ47460.1"/>
    <property type="molecule type" value="Genomic_DNA"/>
</dbReference>
<evidence type="ECO:0000256" key="1">
    <source>
        <dbReference type="ARBA" id="ARBA00022980"/>
    </source>
</evidence>
<dbReference type="Gene3D" id="3.30.70.330">
    <property type="match status" value="1"/>
</dbReference>
<evidence type="ECO:0000256" key="3">
    <source>
        <dbReference type="ARBA" id="ARBA00035358"/>
    </source>
</evidence>
<dbReference type="EMBL" id="AP011838">
    <property type="protein sequence ID" value="BAJ47483.1"/>
    <property type="molecule type" value="Genomic_DNA"/>
</dbReference>
<protein>
    <recommendedName>
        <fullName evidence="3">30S ribosomal protein S24e</fullName>
    </recommendedName>
</protein>
<reference evidence="4 8" key="2">
    <citation type="journal article" date="2011" name="Nucleic Acids Res.">
        <title>Insights into the evolution of Archaea and eukaryotic protein modifier systems revealed by the genome of a novel archaeal group.</title>
        <authorList>
            <person name="Nunoura T."/>
            <person name="Takaki Y."/>
            <person name="Kakuta J."/>
            <person name="Nishi S."/>
            <person name="Sugahara J."/>
            <person name="Kazama H."/>
            <person name="Chee G."/>
            <person name="Hattori M."/>
            <person name="Kanai A."/>
            <person name="Atomi H."/>
            <person name="Takai K."/>
            <person name="Takami H."/>
        </authorList>
    </citation>
    <scope>NUCLEOTIDE SEQUENCE [LARGE SCALE GENOMIC DNA]</scope>
</reference>
<dbReference type="EMBL" id="AP011890">
    <property type="protein sequence ID" value="BAJ49284.1"/>
    <property type="molecule type" value="Genomic_DNA"/>
</dbReference>
<evidence type="ECO:0000313" key="4">
    <source>
        <dbReference type="EMBL" id="BAJ47460.1"/>
    </source>
</evidence>
<dbReference type="AlphaFoldDB" id="E6N591"/>
<accession>E6N591</accession>
<dbReference type="STRING" id="311458.CSUB_C0438"/>
<dbReference type="GO" id="GO:0003735">
    <property type="term" value="F:structural constituent of ribosome"/>
    <property type="evidence" value="ECO:0007669"/>
    <property type="project" value="InterPro"/>
</dbReference>
<dbReference type="EMBL" id="BA000048">
    <property type="protein sequence ID" value="BAJ50299.1"/>
    <property type="molecule type" value="Genomic_DNA"/>
</dbReference>
<keyword evidence="1 4" id="KW-0689">Ribosomal protein</keyword>
<gene>
    <name evidence="7" type="ORF">CSUB_C0438</name>
    <name evidence="6" type="ORF">HGMM_F03A05C14</name>
    <name evidence="5" type="ORF">HGMM_F22C07C08</name>
    <name evidence="4" type="ORF">HGMM_F36H04C30</name>
</gene>
<dbReference type="BioCyc" id="CCAL311458:G131R-445-MONOMER"/>
<dbReference type="InterPro" id="IPR001976">
    <property type="entry name" value="Ribosomal_eS24"/>
</dbReference>
<dbReference type="GO" id="GO:0006412">
    <property type="term" value="P:translation"/>
    <property type="evidence" value="ECO:0007669"/>
    <property type="project" value="InterPro"/>
</dbReference>
<dbReference type="InterPro" id="IPR012677">
    <property type="entry name" value="Nucleotide-bd_a/b_plait_sf"/>
</dbReference>
<reference evidence="4 8" key="1">
    <citation type="journal article" date="2005" name="Environ. Microbiol.">
        <title>Genetic and functional properties of uncultivated thermophilic crenarchaeotes from a subsurface gold mine as revealed by analysis of genome fragments.</title>
        <authorList>
            <person name="Nunoura T."/>
            <person name="Hirayama H."/>
            <person name="Takami H."/>
            <person name="Oida H."/>
            <person name="Nishi S."/>
            <person name="Shimamura S."/>
            <person name="Suzuki Y."/>
            <person name="Inagaki F."/>
            <person name="Takai K."/>
            <person name="Nealson K.H."/>
            <person name="Horikoshi K."/>
        </authorList>
    </citation>
    <scope>NUCLEOTIDE SEQUENCE [LARGE SCALE GENOMIC DNA]</scope>
</reference>
<dbReference type="Proteomes" id="UP000008120">
    <property type="component" value="Chromosome"/>
</dbReference>
<dbReference type="GO" id="GO:1990904">
    <property type="term" value="C:ribonucleoprotein complex"/>
    <property type="evidence" value="ECO:0007669"/>
    <property type="project" value="UniProtKB-KW"/>
</dbReference>
<evidence type="ECO:0000256" key="2">
    <source>
        <dbReference type="ARBA" id="ARBA00023274"/>
    </source>
</evidence>
<evidence type="ECO:0000313" key="5">
    <source>
        <dbReference type="EMBL" id="BAJ47483.1"/>
    </source>
</evidence>
<sequence length="99" mass="11318">MSKMSLVDSKLVENKLVGRREVIAKISFTKPITRDEAKQLIAAHLSIDPARVVVRKLVYHTGSRLVDVYANVYDKVEGIKVFEPLYILIRNKLAERPKK</sequence>
<name>E6N591_CALS0</name>